<evidence type="ECO:0000313" key="3">
    <source>
        <dbReference type="Proteomes" id="UP000037460"/>
    </source>
</evidence>
<accession>A0A0M0K6Y0</accession>
<name>A0A0M0K6Y0_9EUKA</name>
<feature type="compositionally biased region" description="Acidic residues" evidence="1">
    <location>
        <begin position="78"/>
        <end position="90"/>
    </location>
</feature>
<dbReference type="Proteomes" id="UP000037460">
    <property type="component" value="Unassembled WGS sequence"/>
</dbReference>
<sequence length="328" mass="34463">MAEKVVEKAADDATVAERVMGAEVEKAADEDDEDIGFDLWNVAKFENLSASPASKKAAAEKAAAEKAAAEKAAAEKVADEEDDVDFDLWDENLPGSPRTQRTASFAKMEAAKKAAAEEALVEVAMKAAAAKKAGKRVSLQTGPPAPPPRRSRDVLAPATPESPQMPSDKVSPPPRRSRDSLTPTPEKGAASPTATPVAKASTDANSSDLGREIGKAVSFVFVESPIALFKSSAELIDAVREAGALEQRKAEHRAHEAARQQEDDLAMKSNRAHEAARQQEDDLAMKSNREQLESMGVPPSAVPGAPPGPSMGEQPASSTAQSAGLAPR</sequence>
<proteinExistence type="predicted"/>
<feature type="compositionally biased region" description="Basic and acidic residues" evidence="1">
    <location>
        <begin position="66"/>
        <end position="77"/>
    </location>
</feature>
<feature type="region of interest" description="Disordered" evidence="1">
    <location>
        <begin position="66"/>
        <end position="104"/>
    </location>
</feature>
<comment type="caution">
    <text evidence="2">The sequence shown here is derived from an EMBL/GenBank/DDBJ whole genome shotgun (WGS) entry which is preliminary data.</text>
</comment>
<gene>
    <name evidence="2" type="ORF">Ctob_013327</name>
</gene>
<evidence type="ECO:0000313" key="2">
    <source>
        <dbReference type="EMBL" id="KOO34560.1"/>
    </source>
</evidence>
<organism evidence="2 3">
    <name type="scientific">Chrysochromulina tobinii</name>
    <dbReference type="NCBI Taxonomy" id="1460289"/>
    <lineage>
        <taxon>Eukaryota</taxon>
        <taxon>Haptista</taxon>
        <taxon>Haptophyta</taxon>
        <taxon>Prymnesiophyceae</taxon>
        <taxon>Prymnesiales</taxon>
        <taxon>Chrysochromulinaceae</taxon>
        <taxon>Chrysochromulina</taxon>
    </lineage>
</organism>
<dbReference type="EMBL" id="JWZX01001177">
    <property type="protein sequence ID" value="KOO34560.1"/>
    <property type="molecule type" value="Genomic_DNA"/>
</dbReference>
<feature type="compositionally biased region" description="Pro residues" evidence="1">
    <location>
        <begin position="300"/>
        <end position="309"/>
    </location>
</feature>
<feature type="region of interest" description="Disordered" evidence="1">
    <location>
        <begin position="131"/>
        <end position="209"/>
    </location>
</feature>
<evidence type="ECO:0000256" key="1">
    <source>
        <dbReference type="SAM" id="MobiDB-lite"/>
    </source>
</evidence>
<keyword evidence="3" id="KW-1185">Reference proteome</keyword>
<dbReference type="AlphaFoldDB" id="A0A0M0K6Y0"/>
<feature type="region of interest" description="Disordered" evidence="1">
    <location>
        <begin position="247"/>
        <end position="328"/>
    </location>
</feature>
<protein>
    <submittedName>
        <fullName evidence="2">Uncharacterized protein</fullName>
    </submittedName>
</protein>
<feature type="compositionally biased region" description="Basic and acidic residues" evidence="1">
    <location>
        <begin position="247"/>
        <end position="292"/>
    </location>
</feature>
<reference evidence="3" key="1">
    <citation type="journal article" date="2015" name="PLoS Genet.">
        <title>Genome Sequence and Transcriptome Analyses of Chrysochromulina tobin: Metabolic Tools for Enhanced Algal Fitness in the Prominent Order Prymnesiales (Haptophyceae).</title>
        <authorList>
            <person name="Hovde B.T."/>
            <person name="Deodato C.R."/>
            <person name="Hunsperger H.M."/>
            <person name="Ryken S.A."/>
            <person name="Yost W."/>
            <person name="Jha R.K."/>
            <person name="Patterson J."/>
            <person name="Monnat R.J. Jr."/>
            <person name="Barlow S.B."/>
            <person name="Starkenburg S.R."/>
            <person name="Cattolico R.A."/>
        </authorList>
    </citation>
    <scope>NUCLEOTIDE SEQUENCE</scope>
    <source>
        <strain evidence="3">CCMP291</strain>
    </source>
</reference>